<feature type="compositionally biased region" description="Low complexity" evidence="22">
    <location>
        <begin position="479"/>
        <end position="490"/>
    </location>
</feature>
<evidence type="ECO:0000256" key="21">
    <source>
        <dbReference type="PROSITE-ProRule" id="PRU10141"/>
    </source>
</evidence>
<accession>A0A8C3ALQ8</accession>
<feature type="domain" description="UBA" evidence="24">
    <location>
        <begin position="292"/>
        <end position="332"/>
    </location>
</feature>
<name>A0A8C3ALQ8_CYCLU</name>
<evidence type="ECO:0000256" key="6">
    <source>
        <dbReference type="ARBA" id="ARBA00022475"/>
    </source>
</evidence>
<dbReference type="CDD" id="cd14072">
    <property type="entry name" value="STKc_MARK"/>
    <property type="match status" value="1"/>
</dbReference>
<dbReference type="AlphaFoldDB" id="A0A8C3ALQ8"/>
<dbReference type="GO" id="GO:0030425">
    <property type="term" value="C:dendrite"/>
    <property type="evidence" value="ECO:0007669"/>
    <property type="project" value="UniProtKB-SubCell"/>
</dbReference>
<dbReference type="Pfam" id="PF00627">
    <property type="entry name" value="UBA"/>
    <property type="match status" value="1"/>
</dbReference>
<dbReference type="FunFam" id="1.10.510.10:FF:001032">
    <property type="entry name" value="KP78b, isoform A"/>
    <property type="match status" value="1"/>
</dbReference>
<feature type="compositionally biased region" description="Polar residues" evidence="22">
    <location>
        <begin position="500"/>
        <end position="509"/>
    </location>
</feature>
<keyword evidence="8" id="KW-0723">Serine/threonine-protein kinase</keyword>
<evidence type="ECO:0000259" key="24">
    <source>
        <dbReference type="PROSITE" id="PS50030"/>
    </source>
</evidence>
<keyword evidence="10" id="KW-0808">Transferase</keyword>
<feature type="compositionally biased region" description="Polar residues" evidence="22">
    <location>
        <begin position="454"/>
        <end position="468"/>
    </location>
</feature>
<evidence type="ECO:0000256" key="2">
    <source>
        <dbReference type="ARBA" id="ARBA00004279"/>
    </source>
</evidence>
<feature type="domain" description="Protein kinase" evidence="23">
    <location>
        <begin position="22"/>
        <end position="273"/>
    </location>
</feature>
<dbReference type="SMART" id="SM00220">
    <property type="entry name" value="S_TKc"/>
    <property type="match status" value="1"/>
</dbReference>
<dbReference type="PROSITE" id="PS50032">
    <property type="entry name" value="KA1"/>
    <property type="match status" value="1"/>
</dbReference>
<dbReference type="GO" id="GO:0005524">
    <property type="term" value="F:ATP binding"/>
    <property type="evidence" value="ECO:0007669"/>
    <property type="project" value="UniProtKB-UniRule"/>
</dbReference>
<dbReference type="PROSITE" id="PS00108">
    <property type="entry name" value="PROTEIN_KINASE_ST"/>
    <property type="match status" value="1"/>
</dbReference>
<protein>
    <recommendedName>
        <fullName evidence="20">MAP/microtubule affinity-regulating kinase 3</fullName>
        <ecNumber evidence="5">2.7.11.1</ecNumber>
    </recommendedName>
</protein>
<dbReference type="GO" id="GO:0035556">
    <property type="term" value="P:intracellular signal transduction"/>
    <property type="evidence" value="ECO:0007669"/>
    <property type="project" value="TreeGrafter"/>
</dbReference>
<evidence type="ECO:0000256" key="15">
    <source>
        <dbReference type="ARBA" id="ARBA00023273"/>
    </source>
</evidence>
<evidence type="ECO:0000256" key="8">
    <source>
        <dbReference type="ARBA" id="ARBA00022527"/>
    </source>
</evidence>
<dbReference type="InterPro" id="IPR001772">
    <property type="entry name" value="KA1_dom"/>
</dbReference>
<keyword evidence="27" id="KW-1185">Reference proteome</keyword>
<evidence type="ECO:0000256" key="12">
    <source>
        <dbReference type="ARBA" id="ARBA00022777"/>
    </source>
</evidence>
<comment type="subunit">
    <text evidence="19">Interacts with MAPT/TAU. Interacts with DLG5 (via coiled-coil domain). Interacts with STK3/MST2 and STK4/MST1 in the presence of DLG5. Interacts with YWHAB, YWHAG, YWHAQ and YWHAZ. Interacts with PKP2 (via N-terminus). Interacts with CDC25C. Interacts with KSR1.</text>
</comment>
<dbReference type="EC" id="2.7.11.1" evidence="5"/>
<dbReference type="InterPro" id="IPR008271">
    <property type="entry name" value="Ser/Thr_kinase_AS"/>
</dbReference>
<dbReference type="GO" id="GO:0000226">
    <property type="term" value="P:microtubule cytoskeleton organization"/>
    <property type="evidence" value="ECO:0007669"/>
    <property type="project" value="TreeGrafter"/>
</dbReference>
<dbReference type="FunFam" id="1.10.8.10:FF:000005">
    <property type="entry name" value="Non-specific serine/threonine protein kinase"/>
    <property type="match status" value="1"/>
</dbReference>
<evidence type="ECO:0000256" key="3">
    <source>
        <dbReference type="ARBA" id="ARBA00004496"/>
    </source>
</evidence>
<dbReference type="FunFam" id="3.30.310.80:FF:000001">
    <property type="entry name" value="Non-specific serine/threonine protein kinase"/>
    <property type="match status" value="1"/>
</dbReference>
<evidence type="ECO:0000256" key="16">
    <source>
        <dbReference type="ARBA" id="ARBA00047899"/>
    </source>
</evidence>
<feature type="region of interest" description="Disordered" evidence="22">
    <location>
        <begin position="408"/>
        <end position="512"/>
    </location>
</feature>
<dbReference type="SMART" id="SM00165">
    <property type="entry name" value="UBA"/>
    <property type="match status" value="1"/>
</dbReference>
<keyword evidence="14" id="KW-0472">Membrane</keyword>
<dbReference type="Pfam" id="PF00069">
    <property type="entry name" value="Pkinase"/>
    <property type="match status" value="1"/>
</dbReference>
<dbReference type="Proteomes" id="UP000694565">
    <property type="component" value="Unplaced"/>
</dbReference>
<evidence type="ECO:0000256" key="13">
    <source>
        <dbReference type="ARBA" id="ARBA00022840"/>
    </source>
</evidence>
<dbReference type="InterPro" id="IPR017441">
    <property type="entry name" value="Protein_kinase_ATP_BS"/>
</dbReference>
<dbReference type="SUPFAM" id="SSF103243">
    <property type="entry name" value="KA1-like"/>
    <property type="match status" value="1"/>
</dbReference>
<evidence type="ECO:0000259" key="23">
    <source>
        <dbReference type="PROSITE" id="PS50011"/>
    </source>
</evidence>
<keyword evidence="12" id="KW-0418">Kinase</keyword>
<dbReference type="FunFam" id="3.30.200.20:FF:000003">
    <property type="entry name" value="Non-specific serine/threonine protein kinase"/>
    <property type="match status" value="1"/>
</dbReference>
<dbReference type="CDD" id="cd14406">
    <property type="entry name" value="UBA_MARK2"/>
    <property type="match status" value="1"/>
</dbReference>
<dbReference type="Ensembl" id="ENSCLMT00005045751.1">
    <property type="protein sequence ID" value="ENSCLMP00005044191.1"/>
    <property type="gene ID" value="ENSCLMG00005020256.1"/>
</dbReference>
<evidence type="ECO:0000256" key="5">
    <source>
        <dbReference type="ARBA" id="ARBA00012513"/>
    </source>
</evidence>
<keyword evidence="15" id="KW-0966">Cell projection</keyword>
<dbReference type="PANTHER" id="PTHR24346">
    <property type="entry name" value="MAP/MICROTUBULE AFFINITY-REGULATING KINASE"/>
    <property type="match status" value="1"/>
</dbReference>
<dbReference type="InterPro" id="IPR028375">
    <property type="entry name" value="KA1/Ssp2_C"/>
</dbReference>
<dbReference type="GO" id="GO:0050321">
    <property type="term" value="F:tau-protein kinase activity"/>
    <property type="evidence" value="ECO:0007669"/>
    <property type="project" value="TreeGrafter"/>
</dbReference>
<keyword evidence="11 21" id="KW-0547">Nucleotide-binding</keyword>
<evidence type="ECO:0000256" key="22">
    <source>
        <dbReference type="SAM" id="MobiDB-lite"/>
    </source>
</evidence>
<proteinExistence type="inferred from homology"/>
<dbReference type="Gene3D" id="1.10.8.10">
    <property type="entry name" value="DNA helicase RuvA subunit, C-terminal domain"/>
    <property type="match status" value="1"/>
</dbReference>
<evidence type="ECO:0000313" key="27">
    <source>
        <dbReference type="Proteomes" id="UP000694565"/>
    </source>
</evidence>
<evidence type="ECO:0000256" key="1">
    <source>
        <dbReference type="ARBA" id="ARBA00004236"/>
    </source>
</evidence>
<dbReference type="Pfam" id="PF02149">
    <property type="entry name" value="KA1"/>
    <property type="match status" value="1"/>
</dbReference>
<dbReference type="GO" id="GO:0005737">
    <property type="term" value="C:cytoplasm"/>
    <property type="evidence" value="ECO:0007669"/>
    <property type="project" value="UniProtKB-SubCell"/>
</dbReference>
<reference evidence="26" key="1">
    <citation type="submission" date="2025-08" db="UniProtKB">
        <authorList>
            <consortium name="Ensembl"/>
        </authorList>
    </citation>
    <scope>IDENTIFICATION</scope>
</reference>
<dbReference type="SUPFAM" id="SSF56112">
    <property type="entry name" value="Protein kinase-like (PK-like)"/>
    <property type="match status" value="1"/>
</dbReference>
<sequence>MPRCRNSVSTTTSDDQPHIGNYRLLKTIGKGNFAKVKLARHVLTGKEVAVKIIDKTQLNSSSLQKLFREVRIMKMLNHPNIVKLFEVIETEKTLYLVMEYASGGEVFDYLVAHGRMKEKEARAKFRQIVSAVQYCHQKCIVHRDLKAENLLLDADMNIKIADFGFSNEFTMGNKLDTFCGSPPYAAPELFQGKKYDGPEVDVWSLGVILYTLVSGSLPFDGQNLKELRERVLRGKYRIPFYMSTDCENLLKKFLILNPSKRGSLEQIMRDRWMNVGHEEEELKPYIEPQPDYKDPRRTDIMLTMGFSQEEIKDSLVNQKYNDVMAAYLLLDYRNSEVHFLSHIYMPLSYIVLCHVMLVCQSSLSCSCTEVIQETVTQINSCEFIIMYTKILNMPGSRASTASAAAVLSSSSSSSSRTRHNKSLSSSNHPCPSDLHAPRPSAPPQRAPGASPSAHNISSATSSDRTNFSRGVGIRSTFHAGQQRGARDQQGSAYPGGPASPSLSHGNSQARRTHGATGIFSKFTSKFVRGTGTPPAIGSQKDPAKPRSLRFTWSMKTTSSMEPMEMMREIRKVLDSNSCEYELRERYMLLCVSGNPARDDFVQWEMEVCKLPRLSLNGVRFKRISGTSIAFKNIASKIANELKL</sequence>
<evidence type="ECO:0000256" key="20">
    <source>
        <dbReference type="ARBA" id="ARBA00071529"/>
    </source>
</evidence>
<comment type="similarity">
    <text evidence="4">Belongs to the protein kinase superfamily. CAMK Ser/Thr protein kinase family. SNF1 subfamily.</text>
</comment>
<dbReference type="GO" id="GO:0005886">
    <property type="term" value="C:plasma membrane"/>
    <property type="evidence" value="ECO:0007669"/>
    <property type="project" value="UniProtKB-SubCell"/>
</dbReference>
<dbReference type="InterPro" id="IPR015940">
    <property type="entry name" value="UBA"/>
</dbReference>
<feature type="binding site" evidence="21">
    <location>
        <position position="51"/>
    </location>
    <ligand>
        <name>ATP</name>
        <dbReference type="ChEBI" id="CHEBI:30616"/>
    </ligand>
</feature>
<dbReference type="Gene3D" id="3.30.200.20">
    <property type="entry name" value="Phosphorylase Kinase, domain 1"/>
    <property type="match status" value="1"/>
</dbReference>
<keyword evidence="6" id="KW-1003">Cell membrane</keyword>
<evidence type="ECO:0000256" key="9">
    <source>
        <dbReference type="ARBA" id="ARBA00022553"/>
    </source>
</evidence>
<keyword evidence="9" id="KW-0597">Phosphoprotein</keyword>
<dbReference type="GeneTree" id="ENSGT00940000155031"/>
<dbReference type="PROSITE" id="PS50030">
    <property type="entry name" value="UBA"/>
    <property type="match status" value="1"/>
</dbReference>
<comment type="subcellular location">
    <subcellularLocation>
        <location evidence="1">Cell membrane</location>
    </subcellularLocation>
    <subcellularLocation>
        <location evidence="2">Cell projection</location>
        <location evidence="2">Dendrite</location>
    </subcellularLocation>
    <subcellularLocation>
        <location evidence="3">Cytoplasm</location>
    </subcellularLocation>
</comment>
<dbReference type="InterPro" id="IPR049508">
    <property type="entry name" value="MARK1-4_cat"/>
</dbReference>
<dbReference type="InterPro" id="IPR000719">
    <property type="entry name" value="Prot_kinase_dom"/>
</dbReference>
<keyword evidence="13 21" id="KW-0067">ATP-binding</keyword>
<feature type="domain" description="KA1" evidence="25">
    <location>
        <begin position="594"/>
        <end position="643"/>
    </location>
</feature>
<evidence type="ECO:0000256" key="4">
    <source>
        <dbReference type="ARBA" id="ARBA00006234"/>
    </source>
</evidence>
<reference evidence="26" key="2">
    <citation type="submission" date="2025-09" db="UniProtKB">
        <authorList>
            <consortium name="Ensembl"/>
        </authorList>
    </citation>
    <scope>IDENTIFICATION</scope>
</reference>
<evidence type="ECO:0000256" key="18">
    <source>
        <dbReference type="ARBA" id="ARBA00054424"/>
    </source>
</evidence>
<dbReference type="PROSITE" id="PS50011">
    <property type="entry name" value="PROTEIN_KINASE_DOM"/>
    <property type="match status" value="1"/>
</dbReference>
<keyword evidence="7" id="KW-0963">Cytoplasm</keyword>
<evidence type="ECO:0000256" key="7">
    <source>
        <dbReference type="ARBA" id="ARBA00022490"/>
    </source>
</evidence>
<evidence type="ECO:0000256" key="19">
    <source>
        <dbReference type="ARBA" id="ARBA00063680"/>
    </source>
</evidence>
<comment type="function">
    <text evidence="18">Serine/threonine-protein kinase. Involved in the specific phosphorylation of microtubule-associated proteins for MAP2 and MAP4. Phosphorylates the microtubule-associated protein MAPT/TAU. Phosphorylates CDC25C on 'Ser-216'. Regulates localization and activity of some histone deacetylases by mediating phosphorylation of HDAC7, promoting subsequent interaction between HDAC7 and 14-3-3 and export from the nucleus. Regulates localization and activity of MITF by mediating its phosphorylation, promoting subsequent interaction between MITF and 14-3-3 and retention in the cytosol. Negatively regulates the Hippo signaling pathway and antagonizes the phosphorylation of LATS1. Cooperates with DLG5 to inhibit the kinase activity of STK3/MST2 toward LATS1. Phosphorylates PKP2 and KSR1.</text>
</comment>
<evidence type="ECO:0000256" key="14">
    <source>
        <dbReference type="ARBA" id="ARBA00023136"/>
    </source>
</evidence>
<organism evidence="26 27">
    <name type="scientific">Cyclopterus lumpus</name>
    <name type="common">Lumpsucker</name>
    <dbReference type="NCBI Taxonomy" id="8103"/>
    <lineage>
        <taxon>Eukaryota</taxon>
        <taxon>Metazoa</taxon>
        <taxon>Chordata</taxon>
        <taxon>Craniata</taxon>
        <taxon>Vertebrata</taxon>
        <taxon>Euteleostomi</taxon>
        <taxon>Actinopterygii</taxon>
        <taxon>Neopterygii</taxon>
        <taxon>Teleostei</taxon>
        <taxon>Neoteleostei</taxon>
        <taxon>Acanthomorphata</taxon>
        <taxon>Eupercaria</taxon>
        <taxon>Perciformes</taxon>
        <taxon>Cottioidei</taxon>
        <taxon>Cottales</taxon>
        <taxon>Cyclopteridae</taxon>
        <taxon>Cyclopterus</taxon>
    </lineage>
</organism>
<comment type="catalytic activity">
    <reaction evidence="17">
        <text>L-seryl-[protein] + ATP = O-phospho-L-seryl-[protein] + ADP + H(+)</text>
        <dbReference type="Rhea" id="RHEA:17989"/>
        <dbReference type="Rhea" id="RHEA-COMP:9863"/>
        <dbReference type="Rhea" id="RHEA-COMP:11604"/>
        <dbReference type="ChEBI" id="CHEBI:15378"/>
        <dbReference type="ChEBI" id="CHEBI:29999"/>
        <dbReference type="ChEBI" id="CHEBI:30616"/>
        <dbReference type="ChEBI" id="CHEBI:83421"/>
        <dbReference type="ChEBI" id="CHEBI:456216"/>
        <dbReference type="EC" id="2.7.11.1"/>
    </reaction>
</comment>
<evidence type="ECO:0000256" key="10">
    <source>
        <dbReference type="ARBA" id="ARBA00022679"/>
    </source>
</evidence>
<evidence type="ECO:0000313" key="26">
    <source>
        <dbReference type="Ensembl" id="ENSCLMP00005044191.1"/>
    </source>
</evidence>
<dbReference type="Gene3D" id="3.30.310.80">
    <property type="entry name" value="Kinase associated domain 1, KA1"/>
    <property type="match status" value="1"/>
</dbReference>
<dbReference type="PANTHER" id="PTHR24346:SF56">
    <property type="entry name" value="SERINE_THREONINE-PROTEIN KINASE MARK2"/>
    <property type="match status" value="1"/>
</dbReference>
<dbReference type="PROSITE" id="PS00107">
    <property type="entry name" value="PROTEIN_KINASE_ATP"/>
    <property type="match status" value="1"/>
</dbReference>
<evidence type="ECO:0000259" key="25">
    <source>
        <dbReference type="PROSITE" id="PS50032"/>
    </source>
</evidence>
<evidence type="ECO:0000256" key="11">
    <source>
        <dbReference type="ARBA" id="ARBA00022741"/>
    </source>
</evidence>
<evidence type="ECO:0000256" key="17">
    <source>
        <dbReference type="ARBA" id="ARBA00048679"/>
    </source>
</evidence>
<dbReference type="Gene3D" id="1.10.510.10">
    <property type="entry name" value="Transferase(Phosphotransferase) domain 1"/>
    <property type="match status" value="1"/>
</dbReference>
<dbReference type="InterPro" id="IPR011009">
    <property type="entry name" value="Kinase-like_dom_sf"/>
</dbReference>
<comment type="catalytic activity">
    <reaction evidence="16">
        <text>L-threonyl-[protein] + ATP = O-phospho-L-threonyl-[protein] + ADP + H(+)</text>
        <dbReference type="Rhea" id="RHEA:46608"/>
        <dbReference type="Rhea" id="RHEA-COMP:11060"/>
        <dbReference type="Rhea" id="RHEA-COMP:11605"/>
        <dbReference type="ChEBI" id="CHEBI:15378"/>
        <dbReference type="ChEBI" id="CHEBI:30013"/>
        <dbReference type="ChEBI" id="CHEBI:30616"/>
        <dbReference type="ChEBI" id="CHEBI:61977"/>
        <dbReference type="ChEBI" id="CHEBI:456216"/>
        <dbReference type="EC" id="2.7.11.1"/>
    </reaction>
</comment>